<evidence type="ECO:0000256" key="11">
    <source>
        <dbReference type="SAM" id="Phobius"/>
    </source>
</evidence>
<dbReference type="SMART" id="SM00382">
    <property type="entry name" value="AAA"/>
    <property type="match status" value="1"/>
</dbReference>
<name>A0A2N1PRW6_9BACT</name>
<feature type="transmembrane region" description="Helical" evidence="11">
    <location>
        <begin position="220"/>
        <end position="238"/>
    </location>
</feature>
<dbReference type="PROSITE" id="PS50990">
    <property type="entry name" value="PEPTIDASE_C39"/>
    <property type="match status" value="1"/>
</dbReference>
<evidence type="ECO:0000313" key="16">
    <source>
        <dbReference type="Proteomes" id="UP000233256"/>
    </source>
</evidence>
<dbReference type="GO" id="GO:0034040">
    <property type="term" value="F:ATPase-coupled lipid transmembrane transporter activity"/>
    <property type="evidence" value="ECO:0007669"/>
    <property type="project" value="TreeGrafter"/>
</dbReference>
<dbReference type="Gene3D" id="3.40.50.300">
    <property type="entry name" value="P-loop containing nucleotide triphosphate hydrolases"/>
    <property type="match status" value="1"/>
</dbReference>
<dbReference type="PROSITE" id="PS50893">
    <property type="entry name" value="ABC_TRANSPORTER_2"/>
    <property type="match status" value="1"/>
</dbReference>
<evidence type="ECO:0000256" key="4">
    <source>
        <dbReference type="ARBA" id="ARBA00022692"/>
    </source>
</evidence>
<keyword evidence="2" id="KW-0813">Transport</keyword>
<dbReference type="AlphaFoldDB" id="A0A2N1PRW6"/>
<evidence type="ECO:0000259" key="14">
    <source>
        <dbReference type="PROSITE" id="PS50990"/>
    </source>
</evidence>
<dbReference type="CDD" id="cd18569">
    <property type="entry name" value="ABC_6TM_NHLM_bacteriocin"/>
    <property type="match status" value="1"/>
</dbReference>
<keyword evidence="3" id="KW-1003">Cell membrane</keyword>
<feature type="transmembrane region" description="Helical" evidence="11">
    <location>
        <begin position="437"/>
        <end position="461"/>
    </location>
</feature>
<evidence type="ECO:0000256" key="3">
    <source>
        <dbReference type="ARBA" id="ARBA00022475"/>
    </source>
</evidence>
<evidence type="ECO:0000259" key="13">
    <source>
        <dbReference type="PROSITE" id="PS50929"/>
    </source>
</evidence>
<dbReference type="InterPro" id="IPR027417">
    <property type="entry name" value="P-loop_NTPase"/>
</dbReference>
<dbReference type="Proteomes" id="UP000233256">
    <property type="component" value="Unassembled WGS sequence"/>
</dbReference>
<evidence type="ECO:0000256" key="10">
    <source>
        <dbReference type="ARBA" id="ARBA00043264"/>
    </source>
</evidence>
<keyword evidence="10" id="KW-0080">Bacteriocin transport</keyword>
<dbReference type="InterPro" id="IPR011527">
    <property type="entry name" value="ABC1_TM_dom"/>
</dbReference>
<evidence type="ECO:0000256" key="6">
    <source>
        <dbReference type="ARBA" id="ARBA00022840"/>
    </source>
</evidence>
<dbReference type="GO" id="GO:0008233">
    <property type="term" value="F:peptidase activity"/>
    <property type="evidence" value="ECO:0007669"/>
    <property type="project" value="InterPro"/>
</dbReference>
<dbReference type="PROSITE" id="PS00211">
    <property type="entry name" value="ABC_TRANSPORTER_1"/>
    <property type="match status" value="1"/>
</dbReference>
<dbReference type="InterPro" id="IPR039421">
    <property type="entry name" value="Type_1_exporter"/>
</dbReference>
<gene>
    <name evidence="15" type="ORF">CVV64_04740</name>
</gene>
<evidence type="ECO:0000259" key="12">
    <source>
        <dbReference type="PROSITE" id="PS50893"/>
    </source>
</evidence>
<organism evidence="15 16">
    <name type="scientific">Candidatus Wallbacteria bacterium HGW-Wallbacteria-1</name>
    <dbReference type="NCBI Taxonomy" id="2013854"/>
    <lineage>
        <taxon>Bacteria</taxon>
        <taxon>Candidatus Walliibacteriota</taxon>
    </lineage>
</organism>
<dbReference type="Pfam" id="PF03412">
    <property type="entry name" value="Peptidase_C39"/>
    <property type="match status" value="1"/>
</dbReference>
<reference evidence="15 16" key="1">
    <citation type="journal article" date="2017" name="ISME J.">
        <title>Potential for microbial H2 and metal transformations associated with novel bacteria and archaea in deep terrestrial subsurface sediments.</title>
        <authorList>
            <person name="Hernsdorf A.W."/>
            <person name="Amano Y."/>
            <person name="Miyakawa K."/>
            <person name="Ise K."/>
            <person name="Suzuki Y."/>
            <person name="Anantharaman K."/>
            <person name="Probst A."/>
            <person name="Burstein D."/>
            <person name="Thomas B.C."/>
            <person name="Banfield J.F."/>
        </authorList>
    </citation>
    <scope>NUCLEOTIDE SEQUENCE [LARGE SCALE GENOMIC DNA]</scope>
    <source>
        <strain evidence="15">HGW-Wallbacteria-1</strain>
    </source>
</reference>
<dbReference type="InterPro" id="IPR003593">
    <property type="entry name" value="AAA+_ATPase"/>
</dbReference>
<accession>A0A2N1PRW6</accession>
<dbReference type="FunFam" id="3.40.50.300:FF:000299">
    <property type="entry name" value="ABC transporter ATP-binding protein/permease"/>
    <property type="match status" value="1"/>
</dbReference>
<dbReference type="GO" id="GO:0016887">
    <property type="term" value="F:ATP hydrolysis activity"/>
    <property type="evidence" value="ECO:0007669"/>
    <property type="project" value="InterPro"/>
</dbReference>
<feature type="transmembrane region" description="Helical" evidence="11">
    <location>
        <begin position="321"/>
        <end position="341"/>
    </location>
</feature>
<evidence type="ECO:0000256" key="7">
    <source>
        <dbReference type="ARBA" id="ARBA00022927"/>
    </source>
</evidence>
<evidence type="ECO:0000256" key="8">
    <source>
        <dbReference type="ARBA" id="ARBA00022989"/>
    </source>
</evidence>
<keyword evidence="7" id="KW-0653">Protein transport</keyword>
<dbReference type="EMBL" id="PGXC01000003">
    <property type="protein sequence ID" value="PKK91080.1"/>
    <property type="molecule type" value="Genomic_DNA"/>
</dbReference>
<keyword evidence="9 11" id="KW-0472">Membrane</keyword>
<dbReference type="GO" id="GO:0006508">
    <property type="term" value="P:proteolysis"/>
    <property type="evidence" value="ECO:0007669"/>
    <property type="project" value="InterPro"/>
</dbReference>
<dbReference type="Gene3D" id="1.20.1560.10">
    <property type="entry name" value="ABC transporter type 1, transmembrane domain"/>
    <property type="match status" value="1"/>
</dbReference>
<keyword evidence="8 11" id="KW-1133">Transmembrane helix</keyword>
<comment type="caution">
    <text evidence="15">The sequence shown here is derived from an EMBL/GenBank/DDBJ whole genome shotgun (WGS) entry which is preliminary data.</text>
</comment>
<evidence type="ECO:0000256" key="2">
    <source>
        <dbReference type="ARBA" id="ARBA00022448"/>
    </source>
</evidence>
<dbReference type="GO" id="GO:0140359">
    <property type="term" value="F:ABC-type transporter activity"/>
    <property type="evidence" value="ECO:0007669"/>
    <property type="project" value="InterPro"/>
</dbReference>
<dbReference type="InterPro" id="IPR022514">
    <property type="entry name" value="NHPM_micro_ABC1"/>
</dbReference>
<protein>
    <submittedName>
        <fullName evidence="15">NHLP family bacteriocin export ABC transporter peptidase/permease/ATPase subunit</fullName>
    </submittedName>
</protein>
<feature type="transmembrane region" description="Helical" evidence="11">
    <location>
        <begin position="183"/>
        <end position="208"/>
    </location>
</feature>
<dbReference type="GO" id="GO:0015031">
    <property type="term" value="P:protein transport"/>
    <property type="evidence" value="ECO:0007669"/>
    <property type="project" value="UniProtKB-KW"/>
</dbReference>
<feature type="transmembrane region" description="Helical" evidence="11">
    <location>
        <begin position="291"/>
        <end position="315"/>
    </location>
</feature>
<dbReference type="GO" id="GO:0043213">
    <property type="term" value="P:bacteriocin transport"/>
    <property type="evidence" value="ECO:0007669"/>
    <property type="project" value="UniProtKB-KW"/>
</dbReference>
<dbReference type="GO" id="GO:0005886">
    <property type="term" value="C:plasma membrane"/>
    <property type="evidence" value="ECO:0007669"/>
    <property type="project" value="UniProtKB-SubCell"/>
</dbReference>
<dbReference type="PANTHER" id="PTHR24221:SF654">
    <property type="entry name" value="ATP-BINDING CASSETTE SUB-FAMILY B MEMBER 6"/>
    <property type="match status" value="1"/>
</dbReference>
<dbReference type="InterPro" id="IPR036640">
    <property type="entry name" value="ABC1_TM_sf"/>
</dbReference>
<feature type="domain" description="ABC transporter" evidence="12">
    <location>
        <begin position="535"/>
        <end position="768"/>
    </location>
</feature>
<evidence type="ECO:0000313" key="15">
    <source>
        <dbReference type="EMBL" id="PKK91080.1"/>
    </source>
</evidence>
<keyword evidence="4 11" id="KW-0812">Transmembrane</keyword>
<dbReference type="SUPFAM" id="SSF52540">
    <property type="entry name" value="P-loop containing nucleoside triphosphate hydrolases"/>
    <property type="match status" value="1"/>
</dbReference>
<dbReference type="NCBIfam" id="TIGR03796">
    <property type="entry name" value="NHLM_micro_ABC1"/>
    <property type="match status" value="1"/>
</dbReference>
<sequence length="769" mass="85252">MAAAAQKTDDSTKSVKIDPSKIKWCRVKTPTVFQMEAVECGAAALAMVMSYHGKFVSLAELRQECGVSRDGSKASNMVKAARRYGFIAKGFKKENLEDLKTLKLPQIVFWNFNHFIVLEGKKRNRFYVNDPATGPRTMTLEDFDMGFSGVVLEFEPGPDFEKSGNKPSIIPGLLRRLKNSKAALAYVLFINLFMVIPGLIIPACSRIFVDNYLIKRMDSWVKPLLIAMALTAILRTVLSWLQSYYYLRFETKLASVNSSKFFWHVFRLPVEFFNQRFAGEIASRVAINDQVAGLLAGQLAGSFVSFLMVIFYAVIMFDYDWILTLVCFLSAAFNIIFMKWMSRQMVDKSQRLQQEGGKLAGISMGGLNCIETLKASGGESDFFSKWSGYYTKLSNSSHEMAIFSTHLGVVPSFVGNLTSMAILGLGGMRVMDGHLTMGMLVAFQSLMSSFMGPVMSLVGLGTQVQQLQGGMNRLDDVLNNEIDPLYSLEEELIRSQSGEPSIHEPGDPMDGPIWNDNCLPEELPDIGKLKLTGAIELRNVTFGYSTLAPPLIENFNLRIEPGQRVAFVGSSGCGKSTLAKLICGLYQPWSGEILFDGRPMSTIGRGLITSSMGMVNQDILLFEGTLRENLTLWDTTVPDENVVRAAKDARIHDDISIRAGGYDSLVKEGGVNFSGGQRQRVEIARALVNDPTILVLDEATSALDPATEERIDENLRRRGCTCVIVAHRLSTIRDCDEIVVLVNGKVVQRGSHEEMRQTDGAYARLIAHE</sequence>
<evidence type="ECO:0000256" key="9">
    <source>
        <dbReference type="ARBA" id="ARBA00023136"/>
    </source>
</evidence>
<dbReference type="Pfam" id="PF00664">
    <property type="entry name" value="ABC_membrane"/>
    <property type="match status" value="1"/>
</dbReference>
<evidence type="ECO:0000256" key="5">
    <source>
        <dbReference type="ARBA" id="ARBA00022741"/>
    </source>
</evidence>
<dbReference type="InterPro" id="IPR005074">
    <property type="entry name" value="Peptidase_C39"/>
</dbReference>
<dbReference type="SUPFAM" id="SSF90123">
    <property type="entry name" value="ABC transporter transmembrane region"/>
    <property type="match status" value="1"/>
</dbReference>
<dbReference type="Pfam" id="PF00005">
    <property type="entry name" value="ABC_tran"/>
    <property type="match status" value="1"/>
</dbReference>
<evidence type="ECO:0000256" key="1">
    <source>
        <dbReference type="ARBA" id="ARBA00004651"/>
    </source>
</evidence>
<dbReference type="PANTHER" id="PTHR24221">
    <property type="entry name" value="ATP-BINDING CASSETTE SUB-FAMILY B"/>
    <property type="match status" value="1"/>
</dbReference>
<dbReference type="Gene3D" id="3.90.70.10">
    <property type="entry name" value="Cysteine proteinases"/>
    <property type="match status" value="1"/>
</dbReference>
<dbReference type="PROSITE" id="PS50929">
    <property type="entry name" value="ABC_TM1F"/>
    <property type="match status" value="1"/>
</dbReference>
<dbReference type="InterPro" id="IPR003439">
    <property type="entry name" value="ABC_transporter-like_ATP-bd"/>
</dbReference>
<keyword evidence="6" id="KW-0067">ATP-binding</keyword>
<proteinExistence type="predicted"/>
<feature type="domain" description="ABC transmembrane type-1" evidence="13">
    <location>
        <begin position="187"/>
        <end position="466"/>
    </location>
</feature>
<feature type="domain" description="Peptidase C39" evidence="14">
    <location>
        <begin position="34"/>
        <end position="154"/>
    </location>
</feature>
<feature type="transmembrane region" description="Helical" evidence="11">
    <location>
        <begin position="401"/>
        <end position="425"/>
    </location>
</feature>
<keyword evidence="5" id="KW-0547">Nucleotide-binding</keyword>
<comment type="subcellular location">
    <subcellularLocation>
        <location evidence="1">Cell membrane</location>
        <topology evidence="1">Multi-pass membrane protein</topology>
    </subcellularLocation>
</comment>
<dbReference type="InterPro" id="IPR017871">
    <property type="entry name" value="ABC_transporter-like_CS"/>
</dbReference>
<dbReference type="GO" id="GO:0005524">
    <property type="term" value="F:ATP binding"/>
    <property type="evidence" value="ECO:0007669"/>
    <property type="project" value="UniProtKB-KW"/>
</dbReference>